<gene>
    <name evidence="1" type="ORF">A2U01_0007666</name>
</gene>
<reference evidence="1 2" key="1">
    <citation type="journal article" date="2018" name="Front. Plant Sci.">
        <title>Red Clover (Trifolium pratense) and Zigzag Clover (T. medium) - A Picture of Genomic Similarities and Differences.</title>
        <authorList>
            <person name="Dluhosova J."/>
            <person name="Istvanek J."/>
            <person name="Nedelnik J."/>
            <person name="Repkova J."/>
        </authorList>
    </citation>
    <scope>NUCLEOTIDE SEQUENCE [LARGE SCALE GENOMIC DNA]</scope>
    <source>
        <strain evidence="2">cv. 10/8</strain>
        <tissue evidence="1">Leaf</tissue>
    </source>
</reference>
<evidence type="ECO:0000313" key="2">
    <source>
        <dbReference type="Proteomes" id="UP000265520"/>
    </source>
</evidence>
<dbReference type="PANTHER" id="PTHR34427:SF5">
    <property type="entry name" value="DUF4283 DOMAIN-CONTAINING PROTEIN"/>
    <property type="match status" value="1"/>
</dbReference>
<accession>A0A392MH24</accession>
<dbReference type="EMBL" id="LXQA010010979">
    <property type="protein sequence ID" value="MCH86806.1"/>
    <property type="molecule type" value="Genomic_DNA"/>
</dbReference>
<keyword evidence="2" id="KW-1185">Reference proteome</keyword>
<feature type="non-terminal residue" evidence="1">
    <location>
        <position position="1"/>
    </location>
</feature>
<comment type="caution">
    <text evidence="1">The sequence shown here is derived from an EMBL/GenBank/DDBJ whole genome shotgun (WGS) entry which is preliminary data.</text>
</comment>
<name>A0A392MH24_9FABA</name>
<dbReference type="Proteomes" id="UP000265520">
    <property type="component" value="Unassembled WGS sequence"/>
</dbReference>
<evidence type="ECO:0000313" key="1">
    <source>
        <dbReference type="EMBL" id="MCH86806.1"/>
    </source>
</evidence>
<organism evidence="1 2">
    <name type="scientific">Trifolium medium</name>
    <dbReference type="NCBI Taxonomy" id="97028"/>
    <lineage>
        <taxon>Eukaryota</taxon>
        <taxon>Viridiplantae</taxon>
        <taxon>Streptophyta</taxon>
        <taxon>Embryophyta</taxon>
        <taxon>Tracheophyta</taxon>
        <taxon>Spermatophyta</taxon>
        <taxon>Magnoliopsida</taxon>
        <taxon>eudicotyledons</taxon>
        <taxon>Gunneridae</taxon>
        <taxon>Pentapetalae</taxon>
        <taxon>rosids</taxon>
        <taxon>fabids</taxon>
        <taxon>Fabales</taxon>
        <taxon>Fabaceae</taxon>
        <taxon>Papilionoideae</taxon>
        <taxon>50 kb inversion clade</taxon>
        <taxon>NPAAA clade</taxon>
        <taxon>Hologalegina</taxon>
        <taxon>IRL clade</taxon>
        <taxon>Trifolieae</taxon>
        <taxon>Trifolium</taxon>
    </lineage>
</organism>
<proteinExistence type="predicted"/>
<dbReference type="PANTHER" id="PTHR34427">
    <property type="entry name" value="DUF4283 DOMAIN PROTEIN"/>
    <property type="match status" value="1"/>
</dbReference>
<protein>
    <submittedName>
        <fullName evidence="1">DUF4283 domain protein</fullName>
    </submittedName>
</protein>
<sequence>AKRDRFGRRFGFARFTDVDDAQSLLEKIEATWIGTFKIRANLSRFKRGEVAEDNIAKPSKEGFAERQELKEIVSAEISFKQALVEGRNNSDCAYAGEGKQTIPSSSKVLTASLDGVLEVEAVPSNLQKLKHCFVGFLREEVDPDKLQLSIAMEGFQNIQVVPLGVDVVLLSSEQQQGVKLALEADRDWWNRWFLEISRWKSHLVPAGRRVWVRVFGVPPQAWGRDCFSEVVKPIGKFIKVDSQTENQVRLDVARVLIGHSSWNSVNYVQQIKVADERFVVRVVEEKPGDIHLGLNRGFSSTSSVDGSSRSSVKVWRLDGAAADHGWKEGCSDVDSGDDEAFVPLGNNQNQTPITLGVAIEVRE</sequence>
<dbReference type="AlphaFoldDB" id="A0A392MH24"/>